<gene>
    <name evidence="1" type="ORF">SAMN05216238_101143</name>
</gene>
<evidence type="ECO:0000313" key="1">
    <source>
        <dbReference type="EMBL" id="SFD39602.1"/>
    </source>
</evidence>
<organism evidence="1 2">
    <name type="scientific">Lentibacillus persicus</name>
    <dbReference type="NCBI Taxonomy" id="640948"/>
    <lineage>
        <taxon>Bacteria</taxon>
        <taxon>Bacillati</taxon>
        <taxon>Bacillota</taxon>
        <taxon>Bacilli</taxon>
        <taxon>Bacillales</taxon>
        <taxon>Bacillaceae</taxon>
        <taxon>Lentibacillus</taxon>
    </lineage>
</organism>
<dbReference type="AlphaFoldDB" id="A0A1I1RZW4"/>
<keyword evidence="2" id="KW-1185">Reference proteome</keyword>
<name>A0A1I1RZW4_9BACI</name>
<evidence type="ECO:0000313" key="2">
    <source>
        <dbReference type="Proteomes" id="UP000199474"/>
    </source>
</evidence>
<accession>A0A1I1RZW4</accession>
<reference evidence="2" key="1">
    <citation type="submission" date="2016-10" db="EMBL/GenBank/DDBJ databases">
        <authorList>
            <person name="Varghese N."/>
            <person name="Submissions S."/>
        </authorList>
    </citation>
    <scope>NUCLEOTIDE SEQUENCE [LARGE SCALE GENOMIC DNA]</scope>
    <source>
        <strain evidence="2">DSM 22530</strain>
    </source>
</reference>
<protein>
    <submittedName>
        <fullName evidence="1">Uncharacterized protein</fullName>
    </submittedName>
</protein>
<dbReference type="Proteomes" id="UP000199474">
    <property type="component" value="Unassembled WGS sequence"/>
</dbReference>
<dbReference type="EMBL" id="FOMR01000001">
    <property type="protein sequence ID" value="SFD39602.1"/>
    <property type="molecule type" value="Genomic_DNA"/>
</dbReference>
<sequence length="37" mass="4301">MGLKTEIWAGERKYEPVNGKMSRKAQIWAGEHTRGKR</sequence>
<proteinExistence type="predicted"/>